<gene>
    <name evidence="8" type="ORF">Sangu_0356400</name>
</gene>
<dbReference type="EMBL" id="JACGWK010000002">
    <property type="protein sequence ID" value="KAL0370383.1"/>
    <property type="molecule type" value="Genomic_DNA"/>
</dbReference>
<dbReference type="InterPro" id="IPR036638">
    <property type="entry name" value="HLH_DNA-bd_sf"/>
</dbReference>
<keyword evidence="2" id="KW-0805">Transcription regulation</keyword>
<feature type="region of interest" description="Disordered" evidence="6">
    <location>
        <begin position="243"/>
        <end position="274"/>
    </location>
</feature>
<evidence type="ECO:0000313" key="8">
    <source>
        <dbReference type="EMBL" id="KAL0370383.1"/>
    </source>
</evidence>
<dbReference type="InterPro" id="IPR045843">
    <property type="entry name" value="IND-like"/>
</dbReference>
<evidence type="ECO:0000259" key="7">
    <source>
        <dbReference type="PROSITE" id="PS50888"/>
    </source>
</evidence>
<dbReference type="Gene3D" id="4.10.280.10">
    <property type="entry name" value="Helix-loop-helix DNA-binding domain"/>
    <property type="match status" value="1"/>
</dbReference>
<dbReference type="InterPro" id="IPR011598">
    <property type="entry name" value="bHLH_dom"/>
</dbReference>
<evidence type="ECO:0000256" key="3">
    <source>
        <dbReference type="ARBA" id="ARBA00023125"/>
    </source>
</evidence>
<feature type="compositionally biased region" description="Polar residues" evidence="6">
    <location>
        <begin position="93"/>
        <end position="121"/>
    </location>
</feature>
<feature type="region of interest" description="Disordered" evidence="6">
    <location>
        <begin position="1"/>
        <end position="22"/>
    </location>
</feature>
<proteinExistence type="predicted"/>
<feature type="compositionally biased region" description="Basic and acidic residues" evidence="6">
    <location>
        <begin position="243"/>
        <end position="256"/>
    </location>
</feature>
<feature type="compositionally biased region" description="Polar residues" evidence="6">
    <location>
        <begin position="261"/>
        <end position="274"/>
    </location>
</feature>
<keyword evidence="5" id="KW-0539">Nucleus</keyword>
<feature type="compositionally biased region" description="Low complexity" evidence="6">
    <location>
        <begin position="82"/>
        <end position="91"/>
    </location>
</feature>
<dbReference type="Pfam" id="PF00010">
    <property type="entry name" value="HLH"/>
    <property type="match status" value="1"/>
</dbReference>
<evidence type="ECO:0000256" key="6">
    <source>
        <dbReference type="SAM" id="MobiDB-lite"/>
    </source>
</evidence>
<comment type="caution">
    <text evidence="8">The sequence shown here is derived from an EMBL/GenBank/DDBJ whole genome shotgun (WGS) entry which is preliminary data.</text>
</comment>
<keyword evidence="3" id="KW-0238">DNA-binding</keyword>
<accession>A0AAW2QRY7</accession>
<sequence length="378" mass="41774">MSRFQQQQQQFPQNMQTGGAGLTRYHSAPSSYFSSFLNATASDGGFGAEDFEQLFSPNATTLQSQRKSQLLPPRKKERRTDQQPQPQLRRQQSNDYSSVMYQNPNSDAANSVSGSSYTRQLGDTDLNRGATPVKTEGGGDGGSNLIRHNSSPAGLFDDINIENEFGAMRDYGNFGAGNLANAEAPFSSTSRFKTDSGFPPRNSSITPGDRHELDQDCGNDGDYIPGFPMNPWDLSDDFLKGLADNDSKTFPKRNDSDDQNNEGGNQSTTPLSCHLSLPTSSAELSAMEKLLQDSVPCKIRAKRGCATHPRSIAERVRRTKISERMRKLQELVPNMEKQTNTADMLDLAVVYIKDLQRHVQACKMFLLGPTQTVDQRIP</sequence>
<feature type="domain" description="BHLH" evidence="7">
    <location>
        <begin position="305"/>
        <end position="355"/>
    </location>
</feature>
<dbReference type="PROSITE" id="PS50888">
    <property type="entry name" value="BHLH"/>
    <property type="match status" value="1"/>
</dbReference>
<reference evidence="8" key="2">
    <citation type="journal article" date="2024" name="Plant">
        <title>Genomic evolution and insights into agronomic trait innovations of Sesamum species.</title>
        <authorList>
            <person name="Miao H."/>
            <person name="Wang L."/>
            <person name="Qu L."/>
            <person name="Liu H."/>
            <person name="Sun Y."/>
            <person name="Le M."/>
            <person name="Wang Q."/>
            <person name="Wei S."/>
            <person name="Zheng Y."/>
            <person name="Lin W."/>
            <person name="Duan Y."/>
            <person name="Cao H."/>
            <person name="Xiong S."/>
            <person name="Wang X."/>
            <person name="Wei L."/>
            <person name="Li C."/>
            <person name="Ma Q."/>
            <person name="Ju M."/>
            <person name="Zhao R."/>
            <person name="Li G."/>
            <person name="Mu C."/>
            <person name="Tian Q."/>
            <person name="Mei H."/>
            <person name="Zhang T."/>
            <person name="Gao T."/>
            <person name="Zhang H."/>
        </authorList>
    </citation>
    <scope>NUCLEOTIDE SEQUENCE</scope>
    <source>
        <strain evidence="8">G01</strain>
    </source>
</reference>
<dbReference type="GO" id="GO:0000978">
    <property type="term" value="F:RNA polymerase II cis-regulatory region sequence-specific DNA binding"/>
    <property type="evidence" value="ECO:0007669"/>
    <property type="project" value="TreeGrafter"/>
</dbReference>
<dbReference type="GO" id="GO:0046983">
    <property type="term" value="F:protein dimerization activity"/>
    <property type="evidence" value="ECO:0007669"/>
    <property type="project" value="InterPro"/>
</dbReference>
<feature type="compositionally biased region" description="Polar residues" evidence="6">
    <location>
        <begin position="57"/>
        <end position="68"/>
    </location>
</feature>
<organism evidence="8">
    <name type="scientific">Sesamum angustifolium</name>
    <dbReference type="NCBI Taxonomy" id="2727405"/>
    <lineage>
        <taxon>Eukaryota</taxon>
        <taxon>Viridiplantae</taxon>
        <taxon>Streptophyta</taxon>
        <taxon>Embryophyta</taxon>
        <taxon>Tracheophyta</taxon>
        <taxon>Spermatophyta</taxon>
        <taxon>Magnoliopsida</taxon>
        <taxon>eudicotyledons</taxon>
        <taxon>Gunneridae</taxon>
        <taxon>Pentapetalae</taxon>
        <taxon>asterids</taxon>
        <taxon>lamiids</taxon>
        <taxon>Lamiales</taxon>
        <taxon>Pedaliaceae</taxon>
        <taxon>Sesamum</taxon>
    </lineage>
</organism>
<feature type="region of interest" description="Disordered" evidence="6">
    <location>
        <begin position="188"/>
        <end position="225"/>
    </location>
</feature>
<protein>
    <submittedName>
        <fullName evidence="8">Transcription factor</fullName>
    </submittedName>
</protein>
<comment type="subcellular location">
    <subcellularLocation>
        <location evidence="1">Nucleus</location>
    </subcellularLocation>
</comment>
<dbReference type="AlphaFoldDB" id="A0AAW2QRY7"/>
<name>A0AAW2QRY7_9LAMI</name>
<feature type="compositionally biased region" description="Low complexity" evidence="6">
    <location>
        <begin position="1"/>
        <end position="16"/>
    </location>
</feature>
<keyword evidence="4" id="KW-0804">Transcription</keyword>
<dbReference type="SUPFAM" id="SSF47459">
    <property type="entry name" value="HLH, helix-loop-helix DNA-binding domain"/>
    <property type="match status" value="1"/>
</dbReference>
<evidence type="ECO:0000256" key="2">
    <source>
        <dbReference type="ARBA" id="ARBA00023015"/>
    </source>
</evidence>
<reference evidence="8" key="1">
    <citation type="submission" date="2020-06" db="EMBL/GenBank/DDBJ databases">
        <authorList>
            <person name="Li T."/>
            <person name="Hu X."/>
            <person name="Zhang T."/>
            <person name="Song X."/>
            <person name="Zhang H."/>
            <person name="Dai N."/>
            <person name="Sheng W."/>
            <person name="Hou X."/>
            <person name="Wei L."/>
        </authorList>
    </citation>
    <scope>NUCLEOTIDE SEQUENCE</scope>
    <source>
        <strain evidence="8">G01</strain>
        <tissue evidence="8">Leaf</tissue>
    </source>
</reference>
<dbReference type="GO" id="GO:0000981">
    <property type="term" value="F:DNA-binding transcription factor activity, RNA polymerase II-specific"/>
    <property type="evidence" value="ECO:0007669"/>
    <property type="project" value="TreeGrafter"/>
</dbReference>
<evidence type="ECO:0000256" key="5">
    <source>
        <dbReference type="ARBA" id="ARBA00023242"/>
    </source>
</evidence>
<dbReference type="GO" id="GO:0005634">
    <property type="term" value="C:nucleus"/>
    <property type="evidence" value="ECO:0007669"/>
    <property type="project" value="UniProtKB-SubCell"/>
</dbReference>
<feature type="region of interest" description="Disordered" evidence="6">
    <location>
        <begin position="57"/>
        <end position="153"/>
    </location>
</feature>
<evidence type="ECO:0000256" key="4">
    <source>
        <dbReference type="ARBA" id="ARBA00023163"/>
    </source>
</evidence>
<dbReference type="SMART" id="SM00353">
    <property type="entry name" value="HLH"/>
    <property type="match status" value="1"/>
</dbReference>
<evidence type="ECO:0000256" key="1">
    <source>
        <dbReference type="ARBA" id="ARBA00004123"/>
    </source>
</evidence>
<dbReference type="PANTHER" id="PTHR16223">
    <property type="entry name" value="TRANSCRIPTION FACTOR BHLH83-RELATED"/>
    <property type="match status" value="1"/>
</dbReference>
<dbReference type="PANTHER" id="PTHR16223:SF279">
    <property type="entry name" value="TRANSCRIPTION FACTOR BHLH122"/>
    <property type="match status" value="1"/>
</dbReference>